<accession>A0A6J5RRB4</accession>
<name>A0A6J5RRB4_9CAUD</name>
<dbReference type="EMBL" id="LR796956">
    <property type="protein sequence ID" value="CAB4177488.1"/>
    <property type="molecule type" value="Genomic_DNA"/>
</dbReference>
<evidence type="ECO:0000313" key="2">
    <source>
        <dbReference type="EMBL" id="CAB4199669.1"/>
    </source>
</evidence>
<evidence type="ECO:0000313" key="1">
    <source>
        <dbReference type="EMBL" id="CAB4177488.1"/>
    </source>
</evidence>
<dbReference type="EMBL" id="LR797467">
    <property type="protein sequence ID" value="CAB4218500.1"/>
    <property type="molecule type" value="Genomic_DNA"/>
</dbReference>
<organism evidence="2">
    <name type="scientific">uncultured Caudovirales phage</name>
    <dbReference type="NCBI Taxonomy" id="2100421"/>
    <lineage>
        <taxon>Viruses</taxon>
        <taxon>Duplodnaviria</taxon>
        <taxon>Heunggongvirae</taxon>
        <taxon>Uroviricota</taxon>
        <taxon>Caudoviricetes</taxon>
        <taxon>Peduoviridae</taxon>
        <taxon>Maltschvirus</taxon>
        <taxon>Maltschvirus maltsch</taxon>
    </lineage>
</organism>
<sequence>MANRGDIRAEIRRELRDPLGKSWSNDEVNDLINAGINAVSDYSPREYWDVVTYTHPSVNSSWGVPKVIDITPFDNVFRVEIVDADNITIDTLQPDNGNGSSSGWSLFGGSLMLPEKYPFQVEKNGSNHDIIRLRVYGYSRHPFLDNDETATTLSEQEQVSCRAYAVMEALGRLMIDRANFQQWQIASGSSDVTISELAVLSNAARQRWYNERQRLRRMRRVS</sequence>
<gene>
    <name evidence="1" type="ORF">UFOVP1005_6</name>
    <name evidence="2" type="ORF">UFOVP1344_6</name>
    <name evidence="3" type="ORF">UFOVP1602_34</name>
</gene>
<dbReference type="EMBL" id="LR797299">
    <property type="protein sequence ID" value="CAB4199669.1"/>
    <property type="molecule type" value="Genomic_DNA"/>
</dbReference>
<proteinExistence type="predicted"/>
<protein>
    <submittedName>
        <fullName evidence="2">Uncharacterized protein</fullName>
    </submittedName>
</protein>
<reference evidence="2" key="1">
    <citation type="submission" date="2020-05" db="EMBL/GenBank/DDBJ databases">
        <authorList>
            <person name="Chiriac C."/>
            <person name="Salcher M."/>
            <person name="Ghai R."/>
            <person name="Kavagutti S V."/>
        </authorList>
    </citation>
    <scope>NUCLEOTIDE SEQUENCE</scope>
</reference>
<evidence type="ECO:0000313" key="3">
    <source>
        <dbReference type="EMBL" id="CAB4218500.1"/>
    </source>
</evidence>